<evidence type="ECO:0000313" key="1">
    <source>
        <dbReference type="EMBL" id="OHX20963.1"/>
    </source>
</evidence>
<dbReference type="EMBL" id="MKCT01000002">
    <property type="protein sequence ID" value="OHX20963.1"/>
    <property type="molecule type" value="Genomic_DNA"/>
</dbReference>
<dbReference type="Gene3D" id="1.20.58.320">
    <property type="entry name" value="TPR-like"/>
    <property type="match status" value="1"/>
</dbReference>
<dbReference type="SUPFAM" id="SSF48452">
    <property type="entry name" value="TPR-like"/>
    <property type="match status" value="1"/>
</dbReference>
<sequence length="196" mass="21560">MAQLTPAQVDAVLTFWFGGADDSSLAAARESWFRRDDAFDADIRQRFLPLWRRLADGALQMGAGGARAALAWLIVADQFPRNLFRGDPRAFSTDAQARAGARQALEQGLDQALPAVARLFVYLPFEHSEDLADQQRSLQLFLALDDAAPGSNYLDYARRHHRVIAEFGRFPHRNAVLGRASSAAELAYLATPGAGF</sequence>
<gene>
    <name evidence="1" type="ORF">BI344_13500</name>
</gene>
<organism evidence="1 2">
    <name type="scientific">Chromobacterium sphagni</name>
    <dbReference type="NCBI Taxonomy" id="1903179"/>
    <lineage>
        <taxon>Bacteria</taxon>
        <taxon>Pseudomonadati</taxon>
        <taxon>Pseudomonadota</taxon>
        <taxon>Betaproteobacteria</taxon>
        <taxon>Neisseriales</taxon>
        <taxon>Chromobacteriaceae</taxon>
        <taxon>Chromobacterium</taxon>
    </lineage>
</organism>
<protein>
    <recommendedName>
        <fullName evidence="3">DUF924 domain-containing protein</fullName>
    </recommendedName>
</protein>
<dbReference type="Pfam" id="PF06041">
    <property type="entry name" value="DUF924"/>
    <property type="match status" value="1"/>
</dbReference>
<dbReference type="Gene3D" id="1.25.40.10">
    <property type="entry name" value="Tetratricopeptide repeat domain"/>
    <property type="match status" value="1"/>
</dbReference>
<keyword evidence="2" id="KW-1185">Reference proteome</keyword>
<comment type="caution">
    <text evidence="1">The sequence shown here is derived from an EMBL/GenBank/DDBJ whole genome shotgun (WGS) entry which is preliminary data.</text>
</comment>
<evidence type="ECO:0008006" key="3">
    <source>
        <dbReference type="Google" id="ProtNLM"/>
    </source>
</evidence>
<dbReference type="Proteomes" id="UP000180280">
    <property type="component" value="Unassembled WGS sequence"/>
</dbReference>
<dbReference type="RefSeq" id="WP_071112146.1">
    <property type="nucleotide sequence ID" value="NZ_MKCT01000002.1"/>
</dbReference>
<evidence type="ECO:0000313" key="2">
    <source>
        <dbReference type="Proteomes" id="UP000180280"/>
    </source>
</evidence>
<accession>A0ABX3CFQ5</accession>
<proteinExistence type="predicted"/>
<name>A0ABX3CFQ5_9NEIS</name>
<reference evidence="1 2" key="1">
    <citation type="submission" date="2016-09" db="EMBL/GenBank/DDBJ databases">
        <title>Chromobacterium muskegensis sp. nov., an insecticidal bacterium isolated from Sphagnum bogs.</title>
        <authorList>
            <person name="Sparks M.E."/>
            <person name="Blackburn M.B."/>
            <person name="Gundersen-Rindal D.E."/>
            <person name="Mitchell A."/>
            <person name="Farrar R."/>
            <person name="Kuhar D."/>
        </authorList>
    </citation>
    <scope>NUCLEOTIDE SEQUENCE [LARGE SCALE GENOMIC DNA]</scope>
    <source>
        <strain evidence="1 2">14B-1</strain>
    </source>
</reference>
<dbReference type="InterPro" id="IPR010323">
    <property type="entry name" value="DUF924"/>
</dbReference>
<dbReference type="InterPro" id="IPR011990">
    <property type="entry name" value="TPR-like_helical_dom_sf"/>
</dbReference>